<evidence type="ECO:0000313" key="1">
    <source>
        <dbReference type="EMBL" id="RKU43625.1"/>
    </source>
</evidence>
<comment type="caution">
    <text evidence="1">The sequence shown here is derived from an EMBL/GenBank/DDBJ whole genome shotgun (WGS) entry which is preliminary data.</text>
</comment>
<sequence length="254" mass="29466">MPHWFLTATVPTKEEAAKFLTENKYQQRLFLYVLGITPEARTLRDDEIESIAAHLATVSQTDVWRPSANRQTTALDRYGGGKQKALTQANWVELIVVWRFQNRRGKKSTGYDEKKVRKYRERVFQVLTFQRSSASTSSRSILQPFPRKGRDEDKYNPYQYHYEHTYLCSGIDCGAVAREMQRGRRPAAANFGPHIMSRDFVPVRTTPMNPADFKAWSTDVGALVSFGHECWEHLVNDWNIRYFEMLCDTSGVVW</sequence>
<proteinExistence type="predicted"/>
<accession>A0A420Y6X0</accession>
<gene>
    <name evidence="1" type="ORF">DL546_003453</name>
</gene>
<dbReference type="AlphaFoldDB" id="A0A420Y6X0"/>
<organism evidence="1 2">
    <name type="scientific">Coniochaeta pulveracea</name>
    <dbReference type="NCBI Taxonomy" id="177199"/>
    <lineage>
        <taxon>Eukaryota</taxon>
        <taxon>Fungi</taxon>
        <taxon>Dikarya</taxon>
        <taxon>Ascomycota</taxon>
        <taxon>Pezizomycotina</taxon>
        <taxon>Sordariomycetes</taxon>
        <taxon>Sordariomycetidae</taxon>
        <taxon>Coniochaetales</taxon>
        <taxon>Coniochaetaceae</taxon>
        <taxon>Coniochaeta</taxon>
    </lineage>
</organism>
<reference evidence="1 2" key="1">
    <citation type="submission" date="2018-08" db="EMBL/GenBank/DDBJ databases">
        <title>Draft genome of the lignicolous fungus Coniochaeta pulveracea.</title>
        <authorList>
            <person name="Borstlap C.J."/>
            <person name="De Witt R.N."/>
            <person name="Botha A."/>
            <person name="Volschenk H."/>
        </authorList>
    </citation>
    <scope>NUCLEOTIDE SEQUENCE [LARGE SCALE GENOMIC DNA]</scope>
    <source>
        <strain evidence="1 2">CAB683</strain>
    </source>
</reference>
<keyword evidence="2" id="KW-1185">Reference proteome</keyword>
<dbReference type="EMBL" id="QVQW01000040">
    <property type="protein sequence ID" value="RKU43625.1"/>
    <property type="molecule type" value="Genomic_DNA"/>
</dbReference>
<protein>
    <submittedName>
        <fullName evidence="1">Uncharacterized protein</fullName>
    </submittedName>
</protein>
<evidence type="ECO:0000313" key="2">
    <source>
        <dbReference type="Proteomes" id="UP000275385"/>
    </source>
</evidence>
<name>A0A420Y6X0_9PEZI</name>
<dbReference type="Proteomes" id="UP000275385">
    <property type="component" value="Unassembled WGS sequence"/>
</dbReference>